<dbReference type="Pfam" id="PF01196">
    <property type="entry name" value="Ribosomal_L17"/>
    <property type="match status" value="1"/>
</dbReference>
<dbReference type="GO" id="GO:0003735">
    <property type="term" value="F:structural constituent of ribosome"/>
    <property type="evidence" value="ECO:0007669"/>
    <property type="project" value="InterPro"/>
</dbReference>
<dbReference type="PANTHER" id="PTHR14413:SF16">
    <property type="entry name" value="LARGE RIBOSOMAL SUBUNIT PROTEIN BL17M"/>
    <property type="match status" value="1"/>
</dbReference>
<evidence type="ECO:0000256" key="2">
    <source>
        <dbReference type="ARBA" id="ARBA00008777"/>
    </source>
</evidence>
<keyword evidence="5 8" id="KW-0687">Ribonucleoprotein</keyword>
<comment type="function">
    <text evidence="7">Component of the mitochondrial ribosome (mitoribosome), a dedicated translation machinery responsible for the synthesis of mitochondrial genome-encoded proteins, including at least some of the essential transmembrane subunits of the mitochondrial respiratory chain. The mitoribosomes are attached to the mitochondrial inner membrane and translation products are cotranslationally integrated into the membrane.</text>
</comment>
<keyword evidence="4" id="KW-0496">Mitochondrion</keyword>
<sequence length="215" mass="24517">MAGGGGKYRHLSRNSAHRQALLRNLVTSLFQHESITTTWAKAKEAQRLAEKLITLGKKNTEASRRRALEIFYTPHDMLPKLFGPLRERYADRPGGYTRVLRIEPREKNEYFSVKKGDKNAVPERKPQVKAPTAILELVDGPKDMRFAMTARTVAREREQGRDLVHQLTRLNVKKVTQFRKDGVEVLEEAIAKLTLAKKEGDKKEATKADKEEVTV</sequence>
<proteinExistence type="inferred from homology"/>
<comment type="similarity">
    <text evidence="2 8">Belongs to the bacterial ribosomal protein bL17 family.</text>
</comment>
<comment type="subcellular location">
    <subcellularLocation>
        <location evidence="1">Mitochondrion</location>
    </subcellularLocation>
</comment>
<dbReference type="GeneID" id="81400019"/>
<dbReference type="SUPFAM" id="SSF64263">
    <property type="entry name" value="Prokaryotic ribosomal protein L17"/>
    <property type="match status" value="1"/>
</dbReference>
<accession>A0A9W9LB53</accession>
<evidence type="ECO:0000313" key="9">
    <source>
        <dbReference type="EMBL" id="KAJ5145541.1"/>
    </source>
</evidence>
<reference evidence="9" key="1">
    <citation type="submission" date="2022-11" db="EMBL/GenBank/DDBJ databases">
        <authorList>
            <person name="Petersen C."/>
        </authorList>
    </citation>
    <scope>NUCLEOTIDE SEQUENCE</scope>
    <source>
        <strain evidence="9">IBT 22155</strain>
    </source>
</reference>
<protein>
    <recommendedName>
        <fullName evidence="6">Large ribosomal subunit protein bL17m</fullName>
    </recommendedName>
</protein>
<dbReference type="PROSITE" id="PS01167">
    <property type="entry name" value="RIBOSOMAL_L17"/>
    <property type="match status" value="1"/>
</dbReference>
<organism evidence="9 10">
    <name type="scientific">Penicillium bovifimosum</name>
    <dbReference type="NCBI Taxonomy" id="126998"/>
    <lineage>
        <taxon>Eukaryota</taxon>
        <taxon>Fungi</taxon>
        <taxon>Dikarya</taxon>
        <taxon>Ascomycota</taxon>
        <taxon>Pezizomycotina</taxon>
        <taxon>Eurotiomycetes</taxon>
        <taxon>Eurotiomycetidae</taxon>
        <taxon>Eurotiales</taxon>
        <taxon>Aspergillaceae</taxon>
        <taxon>Penicillium</taxon>
    </lineage>
</organism>
<dbReference type="RefSeq" id="XP_056526015.1">
    <property type="nucleotide sequence ID" value="XM_056660849.1"/>
</dbReference>
<dbReference type="EMBL" id="JAPQKL010000001">
    <property type="protein sequence ID" value="KAJ5145541.1"/>
    <property type="molecule type" value="Genomic_DNA"/>
</dbReference>
<evidence type="ECO:0000313" key="10">
    <source>
        <dbReference type="Proteomes" id="UP001149079"/>
    </source>
</evidence>
<dbReference type="OrthoDB" id="275000at2759"/>
<evidence type="ECO:0000256" key="8">
    <source>
        <dbReference type="RuleBase" id="RU000660"/>
    </source>
</evidence>
<keyword evidence="10" id="KW-1185">Reference proteome</keyword>
<reference evidence="9" key="2">
    <citation type="journal article" date="2023" name="IMA Fungus">
        <title>Comparative genomic study of the Penicillium genus elucidates a diverse pangenome and 15 lateral gene transfer events.</title>
        <authorList>
            <person name="Petersen C."/>
            <person name="Sorensen T."/>
            <person name="Nielsen M.R."/>
            <person name="Sondergaard T.E."/>
            <person name="Sorensen J.L."/>
            <person name="Fitzpatrick D.A."/>
            <person name="Frisvad J.C."/>
            <person name="Nielsen K.L."/>
        </authorList>
    </citation>
    <scope>NUCLEOTIDE SEQUENCE</scope>
    <source>
        <strain evidence="9">IBT 22155</strain>
    </source>
</reference>
<evidence type="ECO:0000256" key="7">
    <source>
        <dbReference type="ARBA" id="ARBA00037226"/>
    </source>
</evidence>
<evidence type="ECO:0000256" key="4">
    <source>
        <dbReference type="ARBA" id="ARBA00023128"/>
    </source>
</evidence>
<gene>
    <name evidence="9" type="ORF">N7515_000105</name>
</gene>
<evidence type="ECO:0000256" key="5">
    <source>
        <dbReference type="ARBA" id="ARBA00023274"/>
    </source>
</evidence>
<dbReference type="GO" id="GO:0005762">
    <property type="term" value="C:mitochondrial large ribosomal subunit"/>
    <property type="evidence" value="ECO:0007669"/>
    <property type="project" value="TreeGrafter"/>
</dbReference>
<evidence type="ECO:0000256" key="6">
    <source>
        <dbReference type="ARBA" id="ARBA00035290"/>
    </source>
</evidence>
<dbReference type="PANTHER" id="PTHR14413">
    <property type="entry name" value="RIBOSOMAL PROTEIN L17"/>
    <property type="match status" value="1"/>
</dbReference>
<dbReference type="InterPro" id="IPR036373">
    <property type="entry name" value="Ribosomal_bL17_sf"/>
</dbReference>
<keyword evidence="3 8" id="KW-0689">Ribosomal protein</keyword>
<dbReference type="FunFam" id="3.90.1030.10:FF:000005">
    <property type="entry name" value="Probable 50S ribosomal protein L17"/>
    <property type="match status" value="1"/>
</dbReference>
<dbReference type="GO" id="GO:0006412">
    <property type="term" value="P:translation"/>
    <property type="evidence" value="ECO:0007669"/>
    <property type="project" value="InterPro"/>
</dbReference>
<dbReference type="InterPro" id="IPR047859">
    <property type="entry name" value="Ribosomal_bL17_CS"/>
</dbReference>
<evidence type="ECO:0000256" key="1">
    <source>
        <dbReference type="ARBA" id="ARBA00004173"/>
    </source>
</evidence>
<dbReference type="NCBIfam" id="TIGR00059">
    <property type="entry name" value="L17"/>
    <property type="match status" value="1"/>
</dbReference>
<dbReference type="InterPro" id="IPR000456">
    <property type="entry name" value="Ribosomal_bL17"/>
</dbReference>
<dbReference type="Proteomes" id="UP001149079">
    <property type="component" value="Unassembled WGS sequence"/>
</dbReference>
<comment type="caution">
    <text evidence="9">The sequence shown here is derived from an EMBL/GenBank/DDBJ whole genome shotgun (WGS) entry which is preliminary data.</text>
</comment>
<dbReference type="AlphaFoldDB" id="A0A9W9LB53"/>
<dbReference type="Gene3D" id="3.90.1030.10">
    <property type="entry name" value="Ribosomal protein L17"/>
    <property type="match status" value="1"/>
</dbReference>
<name>A0A9W9LB53_9EURO</name>
<evidence type="ECO:0000256" key="3">
    <source>
        <dbReference type="ARBA" id="ARBA00022980"/>
    </source>
</evidence>